<sequence length="179" mass="19830">MQLNKSFEQAAVIVALLSTQDQRYAISAEVIHARLGGSQTYLRKIMRKLVVGGIIEAVSGNKGGFSLDRRAEDITLRDIIEASEGEISTFPNTGLVEQVFGDITDVAQSGTKQLTDIFAAADRQWLAYFEQITFMDILRATLGLPDDVKDLPVVNWNESITNYDEFIHAIEAQLASLKH</sequence>
<evidence type="ECO:0000313" key="2">
    <source>
        <dbReference type="Proteomes" id="UP000292886"/>
    </source>
</evidence>
<dbReference type="AlphaFoldDB" id="A0A4P6YTP7"/>
<dbReference type="Pfam" id="PF02082">
    <property type="entry name" value="Rrf2"/>
    <property type="match status" value="1"/>
</dbReference>
<dbReference type="InterPro" id="IPR036390">
    <property type="entry name" value="WH_DNA-bd_sf"/>
</dbReference>
<dbReference type="EMBL" id="CP037940">
    <property type="protein sequence ID" value="QBO36053.1"/>
    <property type="molecule type" value="Genomic_DNA"/>
</dbReference>
<dbReference type="GO" id="GO:0005829">
    <property type="term" value="C:cytosol"/>
    <property type="evidence" value="ECO:0007669"/>
    <property type="project" value="TreeGrafter"/>
</dbReference>
<dbReference type="OrthoDB" id="9808360at2"/>
<dbReference type="PROSITE" id="PS01332">
    <property type="entry name" value="HTH_RRF2_1"/>
    <property type="match status" value="1"/>
</dbReference>
<proteinExistence type="predicted"/>
<dbReference type="InterPro" id="IPR000944">
    <property type="entry name" value="Tscrpt_reg_Rrf2"/>
</dbReference>
<name>A0A4P6YTP7_9LACO</name>
<dbReference type="Proteomes" id="UP000292886">
    <property type="component" value="Chromosome"/>
</dbReference>
<accession>A0A4P6YTP7</accession>
<organism evidence="1 2">
    <name type="scientific">Periweissella cryptocerci</name>
    <dbReference type="NCBI Taxonomy" id="2506420"/>
    <lineage>
        <taxon>Bacteria</taxon>
        <taxon>Bacillati</taxon>
        <taxon>Bacillota</taxon>
        <taxon>Bacilli</taxon>
        <taxon>Lactobacillales</taxon>
        <taxon>Lactobacillaceae</taxon>
        <taxon>Periweissella</taxon>
    </lineage>
</organism>
<protein>
    <submittedName>
        <fullName evidence="1">Rrf2 family transcriptional regulator</fullName>
    </submittedName>
</protein>
<dbReference type="PANTHER" id="PTHR33221:SF9">
    <property type="entry name" value="RRF2 FAMILY PROTEIN"/>
    <property type="match status" value="1"/>
</dbReference>
<dbReference type="GO" id="GO:0003700">
    <property type="term" value="F:DNA-binding transcription factor activity"/>
    <property type="evidence" value="ECO:0007669"/>
    <property type="project" value="TreeGrafter"/>
</dbReference>
<dbReference type="PROSITE" id="PS51197">
    <property type="entry name" value="HTH_RRF2_2"/>
    <property type="match status" value="1"/>
</dbReference>
<dbReference type="InterPro" id="IPR036388">
    <property type="entry name" value="WH-like_DNA-bd_sf"/>
</dbReference>
<dbReference type="KEGG" id="wei:EQG49_06065"/>
<dbReference type="PANTHER" id="PTHR33221">
    <property type="entry name" value="WINGED HELIX-TURN-HELIX TRANSCRIPTIONAL REGULATOR, RRF2 FAMILY"/>
    <property type="match status" value="1"/>
</dbReference>
<dbReference type="Gene3D" id="1.10.10.10">
    <property type="entry name" value="Winged helix-like DNA-binding domain superfamily/Winged helix DNA-binding domain"/>
    <property type="match status" value="1"/>
</dbReference>
<keyword evidence="2" id="KW-1185">Reference proteome</keyword>
<dbReference type="InterPro" id="IPR030489">
    <property type="entry name" value="TR_Rrf2-type_CS"/>
</dbReference>
<dbReference type="SUPFAM" id="SSF46785">
    <property type="entry name" value="Winged helix' DNA-binding domain"/>
    <property type="match status" value="1"/>
</dbReference>
<evidence type="ECO:0000313" key="1">
    <source>
        <dbReference type="EMBL" id="QBO36053.1"/>
    </source>
</evidence>
<reference evidence="2" key="1">
    <citation type="submission" date="2019-03" db="EMBL/GenBank/DDBJ databases">
        <title>Weissella sp. 26KH-42 Genome sequencing.</title>
        <authorList>
            <person name="Heo J."/>
            <person name="Kim S.-J."/>
            <person name="Kim J.-S."/>
            <person name="Hong S.-B."/>
            <person name="Kwon S.-W."/>
        </authorList>
    </citation>
    <scope>NUCLEOTIDE SEQUENCE [LARGE SCALE GENOMIC DNA]</scope>
    <source>
        <strain evidence="2">26KH-42</strain>
    </source>
</reference>
<dbReference type="RefSeq" id="WP_133363131.1">
    <property type="nucleotide sequence ID" value="NZ_CP037940.1"/>
</dbReference>
<gene>
    <name evidence="1" type="ORF">EQG49_06065</name>
</gene>